<dbReference type="InterPro" id="IPR008471">
    <property type="entry name" value="MnmC-like_methylTransf"/>
</dbReference>
<dbReference type="GO" id="GO:0004808">
    <property type="term" value="F:tRNA (5-methylaminomethyl-2-thiouridylate)(34)-methyltransferase activity"/>
    <property type="evidence" value="ECO:0007669"/>
    <property type="project" value="InterPro"/>
</dbReference>
<dbReference type="OrthoDB" id="9786494at2"/>
<dbReference type="RefSeq" id="WP_092131199.1">
    <property type="nucleotide sequence ID" value="NZ_FNQK01000001.1"/>
</dbReference>
<dbReference type="NCBIfam" id="NF033855">
    <property type="entry name" value="tRNA_MNMC2"/>
    <property type="match status" value="1"/>
</dbReference>
<dbReference type="InterPro" id="IPR029063">
    <property type="entry name" value="SAM-dependent_MTases_sf"/>
</dbReference>
<keyword evidence="3" id="KW-1185">Reference proteome</keyword>
<dbReference type="AlphaFoldDB" id="A0A1H3VHJ5"/>
<dbReference type="Gene3D" id="3.40.50.150">
    <property type="entry name" value="Vaccinia Virus protein VP39"/>
    <property type="match status" value="1"/>
</dbReference>
<dbReference type="PANTHER" id="PTHR39963:SF1">
    <property type="entry name" value="MNMC-LIKE METHYLTRANSFERASE DOMAIN-CONTAINING PROTEIN"/>
    <property type="match status" value="1"/>
</dbReference>
<feature type="domain" description="MnmC-like methyltransferase" evidence="1">
    <location>
        <begin position="150"/>
        <end position="226"/>
    </location>
</feature>
<dbReference type="GO" id="GO:0032259">
    <property type="term" value="P:methylation"/>
    <property type="evidence" value="ECO:0007669"/>
    <property type="project" value="UniProtKB-KW"/>
</dbReference>
<dbReference type="Proteomes" id="UP000198846">
    <property type="component" value="Unassembled WGS sequence"/>
</dbReference>
<gene>
    <name evidence="2" type="ORF">SAMN04487990_101171</name>
</gene>
<dbReference type="EMBL" id="FNQK01000001">
    <property type="protein sequence ID" value="SDZ74267.1"/>
    <property type="molecule type" value="Genomic_DNA"/>
</dbReference>
<dbReference type="STRING" id="283786.SAMN04487990_101171"/>
<dbReference type="SUPFAM" id="SSF53335">
    <property type="entry name" value="S-adenosyl-L-methionine-dependent methyltransferases"/>
    <property type="match status" value="1"/>
</dbReference>
<evidence type="ECO:0000313" key="2">
    <source>
        <dbReference type="EMBL" id="SDZ74267.1"/>
    </source>
</evidence>
<dbReference type="InterPro" id="IPR047785">
    <property type="entry name" value="tRNA_MNMC2"/>
</dbReference>
<dbReference type="Pfam" id="PF05430">
    <property type="entry name" value="Methyltransf_30"/>
    <property type="match status" value="1"/>
</dbReference>
<sequence>MKREIITTEDGSKTIHIPEWNEQYHSKHGAIQEANYVYIDKGLVGFLSSDNNKKSIQEVSVLEIGFGTGLNAFLTLHYAEKHQLAITYVGVEAFPISPEELQSLNYTELTAENESLWLKNMHEQPWETLEVVSQHFKLKKQKKSFLDIRDQSEFDIIYFDAFGPRVQPELWTEAVFKTMYDALKVNGVLVTYCAQGHARRAMISAGFKVEKLQGPPGKRHMLRAFKM</sequence>
<dbReference type="CDD" id="cd02440">
    <property type="entry name" value="AdoMet_MTases"/>
    <property type="match status" value="1"/>
</dbReference>
<accession>A0A1H3VHJ5</accession>
<reference evidence="2 3" key="1">
    <citation type="submission" date="2016-10" db="EMBL/GenBank/DDBJ databases">
        <authorList>
            <person name="de Groot N.N."/>
        </authorList>
    </citation>
    <scope>NUCLEOTIDE SEQUENCE [LARGE SCALE GENOMIC DNA]</scope>
    <source>
        <strain evidence="2 3">DSM 23842</strain>
    </source>
</reference>
<keyword evidence="2" id="KW-0489">Methyltransferase</keyword>
<keyword evidence="2" id="KW-0808">Transferase</keyword>
<name>A0A1H3VHJ5_BIZPA</name>
<evidence type="ECO:0000313" key="3">
    <source>
        <dbReference type="Proteomes" id="UP000198846"/>
    </source>
</evidence>
<evidence type="ECO:0000259" key="1">
    <source>
        <dbReference type="Pfam" id="PF05430"/>
    </source>
</evidence>
<proteinExistence type="predicted"/>
<dbReference type="PANTHER" id="PTHR39963">
    <property type="entry name" value="SLL0983 PROTEIN"/>
    <property type="match status" value="1"/>
</dbReference>
<protein>
    <submittedName>
        <fullName evidence="2">tRNA U34 5-methylaminomethyl-2-thiouridine-forming methyltransferase MnmC</fullName>
    </submittedName>
</protein>
<dbReference type="GO" id="GO:0016645">
    <property type="term" value="F:oxidoreductase activity, acting on the CH-NH group of donors"/>
    <property type="evidence" value="ECO:0007669"/>
    <property type="project" value="InterPro"/>
</dbReference>
<organism evidence="2 3">
    <name type="scientific">Bizionia paragorgiae</name>
    <dbReference type="NCBI Taxonomy" id="283786"/>
    <lineage>
        <taxon>Bacteria</taxon>
        <taxon>Pseudomonadati</taxon>
        <taxon>Bacteroidota</taxon>
        <taxon>Flavobacteriia</taxon>
        <taxon>Flavobacteriales</taxon>
        <taxon>Flavobacteriaceae</taxon>
        <taxon>Bizionia</taxon>
    </lineage>
</organism>